<name>A0A0A8XN98_ARUDO</name>
<dbReference type="AlphaFoldDB" id="A0A0A8XN98"/>
<organism evidence="1">
    <name type="scientific">Arundo donax</name>
    <name type="common">Giant reed</name>
    <name type="synonym">Donax arundinaceus</name>
    <dbReference type="NCBI Taxonomy" id="35708"/>
    <lineage>
        <taxon>Eukaryota</taxon>
        <taxon>Viridiplantae</taxon>
        <taxon>Streptophyta</taxon>
        <taxon>Embryophyta</taxon>
        <taxon>Tracheophyta</taxon>
        <taxon>Spermatophyta</taxon>
        <taxon>Magnoliopsida</taxon>
        <taxon>Liliopsida</taxon>
        <taxon>Poales</taxon>
        <taxon>Poaceae</taxon>
        <taxon>PACMAD clade</taxon>
        <taxon>Arundinoideae</taxon>
        <taxon>Arundineae</taxon>
        <taxon>Arundo</taxon>
    </lineage>
</organism>
<accession>A0A0A8XN98</accession>
<proteinExistence type="predicted"/>
<reference evidence="1" key="1">
    <citation type="submission" date="2014-09" db="EMBL/GenBank/DDBJ databases">
        <authorList>
            <person name="Magalhaes I.L.F."/>
            <person name="Oliveira U."/>
            <person name="Santos F.R."/>
            <person name="Vidigal T.H.D.A."/>
            <person name="Brescovit A.D."/>
            <person name="Santos A.J."/>
        </authorList>
    </citation>
    <scope>NUCLEOTIDE SEQUENCE</scope>
    <source>
        <tissue evidence="1">Shoot tissue taken approximately 20 cm above the soil surface</tissue>
    </source>
</reference>
<dbReference type="EMBL" id="GBRH01283101">
    <property type="protein sequence ID" value="JAD14794.1"/>
    <property type="molecule type" value="Transcribed_RNA"/>
</dbReference>
<reference evidence="1" key="2">
    <citation type="journal article" date="2015" name="Data Brief">
        <title>Shoot transcriptome of the giant reed, Arundo donax.</title>
        <authorList>
            <person name="Barrero R.A."/>
            <person name="Guerrero F.D."/>
            <person name="Moolhuijzen P."/>
            <person name="Goolsby J.A."/>
            <person name="Tidwell J."/>
            <person name="Bellgard S.E."/>
            <person name="Bellgard M.I."/>
        </authorList>
    </citation>
    <scope>NUCLEOTIDE SEQUENCE</scope>
    <source>
        <tissue evidence="1">Shoot tissue taken approximately 20 cm above the soil surface</tissue>
    </source>
</reference>
<protein>
    <submittedName>
        <fullName evidence="1">NEK2</fullName>
    </submittedName>
</protein>
<sequence>MAVSLGDTFSGPNGFSRIPSSSYLSCCSSCALNSSSPSNASARCWYDVVSNRRCLDSEEPRLDAAVALVARRVCTVHLSLVMDRSMKGGMAEHDP</sequence>
<evidence type="ECO:0000313" key="1">
    <source>
        <dbReference type="EMBL" id="JAD14794.1"/>
    </source>
</evidence>